<comment type="caution">
    <text evidence="7">The sequence shown here is derived from an EMBL/GenBank/DDBJ whole genome shotgun (WGS) entry which is preliminary data.</text>
</comment>
<evidence type="ECO:0000259" key="6">
    <source>
        <dbReference type="Pfam" id="PF07730"/>
    </source>
</evidence>
<name>A0A4R4V7Y0_9ACTN</name>
<dbReference type="Gene3D" id="1.20.5.1930">
    <property type="match status" value="1"/>
</dbReference>
<feature type="transmembrane region" description="Helical" evidence="5">
    <location>
        <begin position="159"/>
        <end position="184"/>
    </location>
</feature>
<keyword evidence="3" id="KW-0902">Two-component regulatory system</keyword>
<dbReference type="InterPro" id="IPR036890">
    <property type="entry name" value="HATPase_C_sf"/>
</dbReference>
<dbReference type="Pfam" id="PF07730">
    <property type="entry name" value="HisKA_3"/>
    <property type="match status" value="1"/>
</dbReference>
<keyword evidence="5" id="KW-1133">Transmembrane helix</keyword>
<feature type="compositionally biased region" description="Basic residues" evidence="4">
    <location>
        <begin position="18"/>
        <end position="27"/>
    </location>
</feature>
<dbReference type="Gene3D" id="3.30.565.10">
    <property type="entry name" value="Histidine kinase-like ATPase, C-terminal domain"/>
    <property type="match status" value="1"/>
</dbReference>
<sequence>MGGARGRHQRAQAQQGHPLRHHDRRGRARDGQRRRERAPGHARERPARAVGAAGRGGRLVLRGAHQVGRVPAARGGAVVSVISRVRNATKFDKARWVIICSSDTLLIVAALGFVQLYVGWQEGWPWPLAVTAAGLLLVFIVLSLRPFRIATRGGKRPTAILAVTGVIVLLLSVVPVFWAIATWLGLVAAFARKTTVIALSVASIVAVNLYVTLANSFLPELALVQVLITALTVGGTWANLRLWHLTKEAHEGQEALSRLAVSEERLRFARDLNDLLGQSLTDIAARTSHAEQTLRSGQEAAAAEMFEVRDLARQSLREVRNVVQNYRAIDLDEVLASVRAVLEAADVRCTVRAEISSLSPETRTLLATVVREGATNVLKHSKAERCTITIQDGVLEMSNDGVNGPVGEHAPNGLAGLAQRVRAAGGTLEAEPTREGRYVLRAAVPA</sequence>
<dbReference type="GO" id="GO:0046983">
    <property type="term" value="F:protein dimerization activity"/>
    <property type="evidence" value="ECO:0007669"/>
    <property type="project" value="InterPro"/>
</dbReference>
<evidence type="ECO:0000256" key="4">
    <source>
        <dbReference type="SAM" id="MobiDB-lite"/>
    </source>
</evidence>
<dbReference type="PANTHER" id="PTHR24421:SF63">
    <property type="entry name" value="SENSOR HISTIDINE KINASE DESK"/>
    <property type="match status" value="1"/>
</dbReference>
<feature type="transmembrane region" description="Helical" evidence="5">
    <location>
        <begin position="124"/>
        <end position="147"/>
    </location>
</feature>
<gene>
    <name evidence="7" type="ORF">E1292_26080</name>
</gene>
<dbReference type="InterPro" id="IPR050482">
    <property type="entry name" value="Sensor_HK_TwoCompSys"/>
</dbReference>
<evidence type="ECO:0000256" key="2">
    <source>
        <dbReference type="ARBA" id="ARBA00022777"/>
    </source>
</evidence>
<dbReference type="CDD" id="cd16917">
    <property type="entry name" value="HATPase_UhpB-NarQ-NarX-like"/>
    <property type="match status" value="1"/>
</dbReference>
<organism evidence="7 8">
    <name type="scientific">Nonomuraea deserti</name>
    <dbReference type="NCBI Taxonomy" id="1848322"/>
    <lineage>
        <taxon>Bacteria</taxon>
        <taxon>Bacillati</taxon>
        <taxon>Actinomycetota</taxon>
        <taxon>Actinomycetes</taxon>
        <taxon>Streptosporangiales</taxon>
        <taxon>Streptosporangiaceae</taxon>
        <taxon>Nonomuraea</taxon>
    </lineage>
</organism>
<evidence type="ECO:0000313" key="8">
    <source>
        <dbReference type="Proteomes" id="UP000295258"/>
    </source>
</evidence>
<evidence type="ECO:0000256" key="5">
    <source>
        <dbReference type="SAM" id="Phobius"/>
    </source>
</evidence>
<dbReference type="SUPFAM" id="SSF55874">
    <property type="entry name" value="ATPase domain of HSP90 chaperone/DNA topoisomerase II/histidine kinase"/>
    <property type="match status" value="1"/>
</dbReference>
<protein>
    <recommendedName>
        <fullName evidence="6">Signal transduction histidine kinase subgroup 3 dimerisation and phosphoacceptor domain-containing protein</fullName>
    </recommendedName>
</protein>
<feature type="transmembrane region" description="Helical" evidence="5">
    <location>
        <begin position="196"/>
        <end position="214"/>
    </location>
</feature>
<dbReference type="EMBL" id="SMKO01000078">
    <property type="protein sequence ID" value="TDD01378.1"/>
    <property type="molecule type" value="Genomic_DNA"/>
</dbReference>
<feature type="transmembrane region" description="Helical" evidence="5">
    <location>
        <begin position="96"/>
        <end position="118"/>
    </location>
</feature>
<evidence type="ECO:0000256" key="1">
    <source>
        <dbReference type="ARBA" id="ARBA00022679"/>
    </source>
</evidence>
<dbReference type="Proteomes" id="UP000295258">
    <property type="component" value="Unassembled WGS sequence"/>
</dbReference>
<keyword evidence="8" id="KW-1185">Reference proteome</keyword>
<evidence type="ECO:0000313" key="7">
    <source>
        <dbReference type="EMBL" id="TDD01378.1"/>
    </source>
</evidence>
<dbReference type="AlphaFoldDB" id="A0A4R4V7Y0"/>
<reference evidence="7 8" key="1">
    <citation type="submission" date="2019-03" db="EMBL/GenBank/DDBJ databases">
        <title>Draft genome sequences of novel Actinobacteria.</title>
        <authorList>
            <person name="Sahin N."/>
            <person name="Ay H."/>
            <person name="Saygin H."/>
        </authorList>
    </citation>
    <scope>NUCLEOTIDE SEQUENCE [LARGE SCALE GENOMIC DNA]</scope>
    <source>
        <strain evidence="7 8">KC310</strain>
    </source>
</reference>
<feature type="compositionally biased region" description="Basic residues" evidence="4">
    <location>
        <begin position="1"/>
        <end position="10"/>
    </location>
</feature>
<dbReference type="GO" id="GO:0000155">
    <property type="term" value="F:phosphorelay sensor kinase activity"/>
    <property type="evidence" value="ECO:0007669"/>
    <property type="project" value="InterPro"/>
</dbReference>
<feature type="compositionally biased region" description="Basic and acidic residues" evidence="4">
    <location>
        <begin position="28"/>
        <end position="47"/>
    </location>
</feature>
<dbReference type="PANTHER" id="PTHR24421">
    <property type="entry name" value="NITRATE/NITRITE SENSOR PROTEIN NARX-RELATED"/>
    <property type="match status" value="1"/>
</dbReference>
<keyword evidence="5" id="KW-0812">Transmembrane</keyword>
<dbReference type="InterPro" id="IPR011712">
    <property type="entry name" value="Sig_transdc_His_kin_sub3_dim/P"/>
</dbReference>
<keyword evidence="5" id="KW-0472">Membrane</keyword>
<proteinExistence type="predicted"/>
<keyword evidence="2" id="KW-0418">Kinase</keyword>
<feature type="domain" description="Signal transduction histidine kinase subgroup 3 dimerisation and phosphoacceptor" evidence="6">
    <location>
        <begin position="264"/>
        <end position="328"/>
    </location>
</feature>
<keyword evidence="1" id="KW-0808">Transferase</keyword>
<evidence type="ECO:0000256" key="3">
    <source>
        <dbReference type="ARBA" id="ARBA00023012"/>
    </source>
</evidence>
<feature type="region of interest" description="Disordered" evidence="4">
    <location>
        <begin position="1"/>
        <end position="51"/>
    </location>
</feature>
<dbReference type="GO" id="GO:0016020">
    <property type="term" value="C:membrane"/>
    <property type="evidence" value="ECO:0007669"/>
    <property type="project" value="InterPro"/>
</dbReference>
<feature type="transmembrane region" description="Helical" evidence="5">
    <location>
        <begin position="221"/>
        <end position="240"/>
    </location>
</feature>
<accession>A0A4R4V7Y0</accession>